<keyword evidence="1" id="KW-0812">Transmembrane</keyword>
<keyword evidence="1" id="KW-0472">Membrane</keyword>
<reference evidence="2 3" key="1">
    <citation type="journal article" date="2024" name="Ann. Entomol. Soc. Am.">
        <title>Genomic analyses of the southern and eastern yellowjacket wasps (Hymenoptera: Vespidae) reveal evolutionary signatures of social life.</title>
        <authorList>
            <person name="Catto M.A."/>
            <person name="Caine P.B."/>
            <person name="Orr S.E."/>
            <person name="Hunt B.G."/>
            <person name="Goodisman M.A.D."/>
        </authorList>
    </citation>
    <scope>NUCLEOTIDE SEQUENCE [LARGE SCALE GENOMIC DNA]</scope>
    <source>
        <strain evidence="2">233</strain>
        <tissue evidence="2">Head and thorax</tissue>
    </source>
</reference>
<evidence type="ECO:0000313" key="2">
    <source>
        <dbReference type="EMBL" id="KAL2714270.1"/>
    </source>
</evidence>
<protein>
    <submittedName>
        <fullName evidence="2">Uncharacterized protein</fullName>
    </submittedName>
</protein>
<dbReference type="EMBL" id="JAUDFV010000157">
    <property type="protein sequence ID" value="KAL2714270.1"/>
    <property type="molecule type" value="Genomic_DNA"/>
</dbReference>
<proteinExistence type="predicted"/>
<accession>A0ABD2A0Y3</accession>
<keyword evidence="3" id="KW-1185">Reference proteome</keyword>
<gene>
    <name evidence="2" type="ORF">V1478_016827</name>
</gene>
<organism evidence="2 3">
    <name type="scientific">Vespula squamosa</name>
    <name type="common">Southern yellow jacket</name>
    <name type="synonym">Wasp</name>
    <dbReference type="NCBI Taxonomy" id="30214"/>
    <lineage>
        <taxon>Eukaryota</taxon>
        <taxon>Metazoa</taxon>
        <taxon>Ecdysozoa</taxon>
        <taxon>Arthropoda</taxon>
        <taxon>Hexapoda</taxon>
        <taxon>Insecta</taxon>
        <taxon>Pterygota</taxon>
        <taxon>Neoptera</taxon>
        <taxon>Endopterygota</taxon>
        <taxon>Hymenoptera</taxon>
        <taxon>Apocrita</taxon>
        <taxon>Aculeata</taxon>
        <taxon>Vespoidea</taxon>
        <taxon>Vespidae</taxon>
        <taxon>Vespinae</taxon>
        <taxon>Vespula</taxon>
    </lineage>
</organism>
<keyword evidence="1" id="KW-1133">Transmembrane helix</keyword>
<sequence>MVQTIRGEIVKTISVGFSVSLMIIFFYEEEIEKHVMYTFEMEIFFNCIFQKIHKVTSFILFFIFHCASVIVSPLVLLCKEGIQWNQY</sequence>
<dbReference type="AlphaFoldDB" id="A0ABD2A0Y3"/>
<comment type="caution">
    <text evidence="2">The sequence shown here is derived from an EMBL/GenBank/DDBJ whole genome shotgun (WGS) entry which is preliminary data.</text>
</comment>
<name>A0ABD2A0Y3_VESSQ</name>
<feature type="transmembrane region" description="Helical" evidence="1">
    <location>
        <begin position="9"/>
        <end position="27"/>
    </location>
</feature>
<dbReference type="Proteomes" id="UP001607302">
    <property type="component" value="Unassembled WGS sequence"/>
</dbReference>
<evidence type="ECO:0000256" key="1">
    <source>
        <dbReference type="SAM" id="Phobius"/>
    </source>
</evidence>
<feature type="transmembrane region" description="Helical" evidence="1">
    <location>
        <begin position="58"/>
        <end position="78"/>
    </location>
</feature>
<evidence type="ECO:0000313" key="3">
    <source>
        <dbReference type="Proteomes" id="UP001607302"/>
    </source>
</evidence>